<accession>A0A0P9D6N4</accession>
<name>A0A0P9D6N4_9CHLR</name>
<gene>
    <name evidence="1" type="ORF">SE17_02335</name>
</gene>
<protein>
    <submittedName>
        <fullName evidence="1">Uncharacterized protein</fullName>
    </submittedName>
</protein>
<proteinExistence type="predicted"/>
<comment type="caution">
    <text evidence="1">The sequence shown here is derived from an EMBL/GenBank/DDBJ whole genome shotgun (WGS) entry which is preliminary data.</text>
</comment>
<evidence type="ECO:0000313" key="2">
    <source>
        <dbReference type="Proteomes" id="UP000050509"/>
    </source>
</evidence>
<keyword evidence="2" id="KW-1185">Reference proteome</keyword>
<organism evidence="1 2">
    <name type="scientific">Kouleothrix aurantiaca</name>
    <dbReference type="NCBI Taxonomy" id="186479"/>
    <lineage>
        <taxon>Bacteria</taxon>
        <taxon>Bacillati</taxon>
        <taxon>Chloroflexota</taxon>
        <taxon>Chloroflexia</taxon>
        <taxon>Chloroflexales</taxon>
        <taxon>Roseiflexineae</taxon>
        <taxon>Roseiflexaceae</taxon>
        <taxon>Kouleothrix</taxon>
    </lineage>
</organism>
<dbReference type="EMBL" id="LJCR01000024">
    <property type="protein sequence ID" value="KPV54684.1"/>
    <property type="molecule type" value="Genomic_DNA"/>
</dbReference>
<dbReference type="Proteomes" id="UP000050509">
    <property type="component" value="Unassembled WGS sequence"/>
</dbReference>
<reference evidence="1 2" key="1">
    <citation type="submission" date="2015-09" db="EMBL/GenBank/DDBJ databases">
        <title>Draft genome sequence of Kouleothrix aurantiaca JCM 19913.</title>
        <authorList>
            <person name="Hemp J."/>
        </authorList>
    </citation>
    <scope>NUCLEOTIDE SEQUENCE [LARGE SCALE GENOMIC DNA]</scope>
    <source>
        <strain evidence="1 2">COM-B</strain>
    </source>
</reference>
<dbReference type="AlphaFoldDB" id="A0A0P9D6N4"/>
<evidence type="ECO:0000313" key="1">
    <source>
        <dbReference type="EMBL" id="KPV54684.1"/>
    </source>
</evidence>
<sequence length="93" mass="9988">MLDDWYTVATNVPCGIVSERQKIVSPDRGETYQTVYSLAVAHDADVQKGDRIIDLAGTLTNAGPIHISEVLSAKALIPVHIVLDTDYIPGSPA</sequence>